<dbReference type="Proteomes" id="UP001328107">
    <property type="component" value="Unassembled WGS sequence"/>
</dbReference>
<accession>A0AAN5I6P1</accession>
<protein>
    <submittedName>
        <fullName evidence="3">Uncharacterized protein</fullName>
    </submittedName>
</protein>
<dbReference type="AlphaFoldDB" id="A0AAN5I6P1"/>
<gene>
    <name evidence="3" type="ORF">PMAYCL1PPCAC_23460</name>
</gene>
<feature type="compositionally biased region" description="Basic residues" evidence="2">
    <location>
        <begin position="1"/>
        <end position="25"/>
    </location>
</feature>
<keyword evidence="1" id="KW-0175">Coiled coil</keyword>
<evidence type="ECO:0000313" key="4">
    <source>
        <dbReference type="Proteomes" id="UP001328107"/>
    </source>
</evidence>
<feature type="region of interest" description="Disordered" evidence="2">
    <location>
        <begin position="633"/>
        <end position="665"/>
    </location>
</feature>
<name>A0AAN5I6P1_9BILA</name>
<reference evidence="4" key="1">
    <citation type="submission" date="2022-10" db="EMBL/GenBank/DDBJ databases">
        <title>Genome assembly of Pristionchus species.</title>
        <authorList>
            <person name="Yoshida K."/>
            <person name="Sommer R.J."/>
        </authorList>
    </citation>
    <scope>NUCLEOTIDE SEQUENCE [LARGE SCALE GENOMIC DNA]</scope>
    <source>
        <strain evidence="4">RS5460</strain>
    </source>
</reference>
<feature type="coiled-coil region" evidence="1">
    <location>
        <begin position="524"/>
        <end position="555"/>
    </location>
</feature>
<feature type="non-terminal residue" evidence="3">
    <location>
        <position position="1"/>
    </location>
</feature>
<evidence type="ECO:0000313" key="3">
    <source>
        <dbReference type="EMBL" id="GMR53265.1"/>
    </source>
</evidence>
<evidence type="ECO:0000256" key="1">
    <source>
        <dbReference type="SAM" id="Coils"/>
    </source>
</evidence>
<keyword evidence="4" id="KW-1185">Reference proteome</keyword>
<evidence type="ECO:0000256" key="2">
    <source>
        <dbReference type="SAM" id="MobiDB-lite"/>
    </source>
</evidence>
<feature type="region of interest" description="Disordered" evidence="2">
    <location>
        <begin position="447"/>
        <end position="466"/>
    </location>
</feature>
<organism evidence="3 4">
    <name type="scientific">Pristionchus mayeri</name>
    <dbReference type="NCBI Taxonomy" id="1317129"/>
    <lineage>
        <taxon>Eukaryota</taxon>
        <taxon>Metazoa</taxon>
        <taxon>Ecdysozoa</taxon>
        <taxon>Nematoda</taxon>
        <taxon>Chromadorea</taxon>
        <taxon>Rhabditida</taxon>
        <taxon>Rhabditina</taxon>
        <taxon>Diplogasteromorpha</taxon>
        <taxon>Diplogasteroidea</taxon>
        <taxon>Neodiplogasteridae</taxon>
        <taxon>Pristionchus</taxon>
    </lineage>
</organism>
<feature type="region of interest" description="Disordered" evidence="2">
    <location>
        <begin position="1"/>
        <end position="35"/>
    </location>
</feature>
<feature type="coiled-coil region" evidence="1">
    <location>
        <begin position="356"/>
        <end position="428"/>
    </location>
</feature>
<feature type="compositionally biased region" description="Basic and acidic residues" evidence="2">
    <location>
        <begin position="503"/>
        <end position="513"/>
    </location>
</feature>
<sequence>EERKKRERRARRGGGRKKRERRGRRERGEEEEREEEIQLMRMENEQMKIFASSIRESGNELERRAEEMNRKLIGENLTRIRLSRRLIRVEKRLEQEENVNRSLREKTLEMKSERAMELALLQRQLDESWSEEARLQEMILQCVSRESYNQLHSKYMRLLTTTSGLSTESIENHSIDLILPDLIPRLSNGNAEIIEGLQRQLEHTKRLLTIVEDQSAYYSGEAESLRMENREMRRLLEQCEMDGEPQALMVSMQTHLLRVLREEANAAREGVRAKEQLRQWKEATRKGKGDKARERRHLIAVARLLHTTLQRSQTEVLHGISVSQVEQFRDKIGELMEKEKRIGRELEKAETSRQEMEGMQKKVIAMRETLDLMREEDGDRVALERTIHSLITREKEIKEKLNGAEIEVRELRTQVRHLRRTENTFEDEKKLVLEQIDVFLSIREAREESREEDDEKRRNEGIRRDQRREERKIRYGKHTSFISGLLLTASSEESEESEEETTDSERSERRERSVIVKTVVHDNSKRFEEKLQQMRETAEMANQSYKEQLAVKERALIDLRKIIEKKMGEVRIVEKIEVVKEVMRERDESIEKEIEELRREKARLDRLVRDLELSNRRLFEQSSKGSLSEIREITTQTEPVSMIREDTFGDEGDQMSRIRGKHSQS</sequence>
<feature type="non-terminal residue" evidence="3">
    <location>
        <position position="665"/>
    </location>
</feature>
<feature type="region of interest" description="Disordered" evidence="2">
    <location>
        <begin position="486"/>
        <end position="513"/>
    </location>
</feature>
<dbReference type="EMBL" id="BTRK01000005">
    <property type="protein sequence ID" value="GMR53265.1"/>
    <property type="molecule type" value="Genomic_DNA"/>
</dbReference>
<comment type="caution">
    <text evidence="3">The sequence shown here is derived from an EMBL/GenBank/DDBJ whole genome shotgun (WGS) entry which is preliminary data.</text>
</comment>
<feature type="compositionally biased region" description="Acidic residues" evidence="2">
    <location>
        <begin position="492"/>
        <end position="502"/>
    </location>
</feature>
<feature type="coiled-coil region" evidence="1">
    <location>
        <begin position="580"/>
        <end position="617"/>
    </location>
</feature>
<feature type="compositionally biased region" description="Basic and acidic residues" evidence="2">
    <location>
        <begin position="26"/>
        <end position="35"/>
    </location>
</feature>
<feature type="coiled-coil region" evidence="1">
    <location>
        <begin position="194"/>
        <end position="242"/>
    </location>
</feature>
<proteinExistence type="predicted"/>